<dbReference type="KEGG" id="sna:Snas_5418"/>
<accession>D3PVS9</accession>
<evidence type="ECO:0000313" key="3">
    <source>
        <dbReference type="EMBL" id="ADD45050.1"/>
    </source>
</evidence>
<dbReference type="SUPFAM" id="SSF158745">
    <property type="entry name" value="LanC-like"/>
    <property type="match status" value="1"/>
</dbReference>
<dbReference type="InterPro" id="IPR033889">
    <property type="entry name" value="LanC"/>
</dbReference>
<keyword evidence="1" id="KW-0479">Metal-binding</keyword>
<dbReference type="GO" id="GO:0031179">
    <property type="term" value="P:peptide modification"/>
    <property type="evidence" value="ECO:0007669"/>
    <property type="project" value="InterPro"/>
</dbReference>
<feature type="binding site" evidence="1">
    <location>
        <position position="327"/>
    </location>
    <ligand>
        <name>Zn(2+)</name>
        <dbReference type="ChEBI" id="CHEBI:29105"/>
    </ligand>
</feature>
<feature type="region of interest" description="Disordered" evidence="2">
    <location>
        <begin position="252"/>
        <end position="273"/>
    </location>
</feature>
<dbReference type="EMBL" id="CP001778">
    <property type="protein sequence ID" value="ADD45050.1"/>
    <property type="molecule type" value="Genomic_DNA"/>
</dbReference>
<dbReference type="HOGENOM" id="CLU_049438_0_1_11"/>
<dbReference type="STRING" id="446470.Snas_5418"/>
<dbReference type="Pfam" id="PF05147">
    <property type="entry name" value="LANC_like"/>
    <property type="match status" value="1"/>
</dbReference>
<feature type="binding site" evidence="1">
    <location>
        <position position="277"/>
    </location>
    <ligand>
        <name>Zn(2+)</name>
        <dbReference type="ChEBI" id="CHEBI:29105"/>
    </ligand>
</feature>
<keyword evidence="4" id="KW-1185">Reference proteome</keyword>
<dbReference type="GO" id="GO:0046872">
    <property type="term" value="F:metal ion binding"/>
    <property type="evidence" value="ECO:0007669"/>
    <property type="project" value="UniProtKB-KW"/>
</dbReference>
<dbReference type="Gene3D" id="1.50.10.20">
    <property type="match status" value="1"/>
</dbReference>
<proteinExistence type="predicted"/>
<dbReference type="RefSeq" id="WP_013020621.1">
    <property type="nucleotide sequence ID" value="NC_013947.1"/>
</dbReference>
<dbReference type="Proteomes" id="UP000000844">
    <property type="component" value="Chromosome"/>
</dbReference>
<dbReference type="AlphaFoldDB" id="D3PVS9"/>
<dbReference type="eggNOG" id="COG4403">
    <property type="taxonomic scope" value="Bacteria"/>
</dbReference>
<dbReference type="PRINTS" id="PR01955">
    <property type="entry name" value="LANCFRANKIA"/>
</dbReference>
<dbReference type="CDD" id="cd04793">
    <property type="entry name" value="LanC"/>
    <property type="match status" value="1"/>
</dbReference>
<evidence type="ECO:0000256" key="1">
    <source>
        <dbReference type="PIRSR" id="PIRSR607822-1"/>
    </source>
</evidence>
<dbReference type="SMART" id="SM01260">
    <property type="entry name" value="LANC_like"/>
    <property type="match status" value="1"/>
</dbReference>
<reference evidence="3 4" key="1">
    <citation type="journal article" date="2009" name="Stand. Genomic Sci.">
        <title>Complete genome sequence of Stackebrandtia nassauensis type strain (LLR-40K-21).</title>
        <authorList>
            <person name="Munk C."/>
            <person name="Lapidus A."/>
            <person name="Copeland A."/>
            <person name="Jando M."/>
            <person name="Mayilraj S."/>
            <person name="Glavina Del Rio T."/>
            <person name="Nolan M."/>
            <person name="Chen F."/>
            <person name="Lucas S."/>
            <person name="Tice H."/>
            <person name="Cheng J.F."/>
            <person name="Han C."/>
            <person name="Detter J.C."/>
            <person name="Bruce D."/>
            <person name="Goodwin L."/>
            <person name="Chain P."/>
            <person name="Pitluck S."/>
            <person name="Goker M."/>
            <person name="Ovchinikova G."/>
            <person name="Pati A."/>
            <person name="Ivanova N."/>
            <person name="Mavromatis K."/>
            <person name="Chen A."/>
            <person name="Palaniappan K."/>
            <person name="Land M."/>
            <person name="Hauser L."/>
            <person name="Chang Y.J."/>
            <person name="Jeffries C.D."/>
            <person name="Bristow J."/>
            <person name="Eisen J.A."/>
            <person name="Markowitz V."/>
            <person name="Hugenholtz P."/>
            <person name="Kyrpides N.C."/>
            <person name="Klenk H.P."/>
        </authorList>
    </citation>
    <scope>NUCLEOTIDE SEQUENCE [LARGE SCALE GENOMIC DNA]</scope>
    <source>
        <strain evidence="4">DSM 44728 / CIP 108903 / NRRL B-16338 / NBRC 102104 / LLR-40K-21</strain>
    </source>
</reference>
<name>D3PVS9_STANL</name>
<sequence length="409" mass="42700">MTTIEEQVLTVADRLLKPEAVLNAVGRADAASLTRGLAGTALLHARLAHIDPRFARAAQQHWTAAAAHLKNHRHGFSGIAGGQGGLAASLIIGTGYLPEGNRHHAAAAGASWLAVCARDAADLYQRTDLLTWDVYDAITGLSGIGRVLLAAQSSGYDDVESGLMAALTALTAILEPRDTGRPGWWMPAENHPNLARIHPSGAATTGLAHGVAGPLALLATAHVAGWSVPGQAEGIDHAADWLLDWRRDDGTWPPSVTGDELDTAQPPSTPGRADAWCYGTPGISRSLHLAGLALDDPHLQAAAISAVDTMGSRKPAEWDVEGPTLCHGYAGFLQSAPDNHPVAGAVVEAISAYFDSSHRFGFQHRDQGQTHVEPGLLTGAAGVALALAEHQDLPTPGTPASWECLLNLS</sequence>
<evidence type="ECO:0000256" key="2">
    <source>
        <dbReference type="SAM" id="MobiDB-lite"/>
    </source>
</evidence>
<feature type="binding site" evidence="1">
    <location>
        <position position="326"/>
    </location>
    <ligand>
        <name>Zn(2+)</name>
        <dbReference type="ChEBI" id="CHEBI:29105"/>
    </ligand>
</feature>
<protein>
    <submittedName>
        <fullName evidence="3">Lanthionine synthetase C family protein</fullName>
    </submittedName>
</protein>
<gene>
    <name evidence="3" type="ordered locus">Snas_5418</name>
</gene>
<evidence type="ECO:0000313" key="4">
    <source>
        <dbReference type="Proteomes" id="UP000000844"/>
    </source>
</evidence>
<organism evidence="3 4">
    <name type="scientific">Stackebrandtia nassauensis (strain DSM 44728 / CIP 108903 / NRRL B-16338 / NBRC 102104 / LLR-40K-21)</name>
    <dbReference type="NCBI Taxonomy" id="446470"/>
    <lineage>
        <taxon>Bacteria</taxon>
        <taxon>Bacillati</taxon>
        <taxon>Actinomycetota</taxon>
        <taxon>Actinomycetes</taxon>
        <taxon>Glycomycetales</taxon>
        <taxon>Glycomycetaceae</taxon>
        <taxon>Stackebrandtia</taxon>
    </lineage>
</organism>
<dbReference type="OrthoDB" id="1882482at2"/>
<dbReference type="PRINTS" id="PR01950">
    <property type="entry name" value="LANCSUPER"/>
</dbReference>
<keyword evidence="1" id="KW-0862">Zinc</keyword>
<dbReference type="InterPro" id="IPR007822">
    <property type="entry name" value="LANC-like"/>
</dbReference>